<keyword evidence="1" id="KW-1133">Transmembrane helix</keyword>
<keyword evidence="1" id="KW-0472">Membrane</keyword>
<dbReference type="RefSeq" id="XP_012768921.1">
    <property type="nucleotide sequence ID" value="XM_012913467.1"/>
</dbReference>
<dbReference type="OrthoDB" id="10367518at2759"/>
<feature type="transmembrane region" description="Helical" evidence="1">
    <location>
        <begin position="110"/>
        <end position="131"/>
    </location>
</feature>
<feature type="chain" id="PRO_5001596073" evidence="2">
    <location>
        <begin position="27"/>
        <end position="148"/>
    </location>
</feature>
<accession>A0A061DE03</accession>
<gene>
    <name evidence="3" type="ORF">BBBOND_0306390</name>
</gene>
<organism evidence="3 4">
    <name type="scientific">Babesia bigemina</name>
    <dbReference type="NCBI Taxonomy" id="5866"/>
    <lineage>
        <taxon>Eukaryota</taxon>
        <taxon>Sar</taxon>
        <taxon>Alveolata</taxon>
        <taxon>Apicomplexa</taxon>
        <taxon>Aconoidasida</taxon>
        <taxon>Piroplasmida</taxon>
        <taxon>Babesiidae</taxon>
        <taxon>Babesia</taxon>
    </lineage>
</organism>
<dbReference type="EMBL" id="LK391709">
    <property type="protein sequence ID" value="CDR96735.1"/>
    <property type="molecule type" value="Genomic_DNA"/>
</dbReference>
<feature type="signal peptide" evidence="2">
    <location>
        <begin position="1"/>
        <end position="26"/>
    </location>
</feature>
<name>A0A061DE03_BABBI</name>
<evidence type="ECO:0000313" key="4">
    <source>
        <dbReference type="Proteomes" id="UP000033188"/>
    </source>
</evidence>
<evidence type="ECO:0000313" key="3">
    <source>
        <dbReference type="EMBL" id="CDR96735.1"/>
    </source>
</evidence>
<sequence>MIQLQPIAPWVVAAALLTGSVRYAQAKHECNLKCRLKPDWVESHESEPEEPQLPHGSQEFGDFITTLYKDWFGNYNRIGENGRILTAADAPREYKISKVFTITDVGFGRFIRITNTVFLCLAVGFLVYIFIQAKNSQNAEGGSSTLSV</sequence>
<evidence type="ECO:0000256" key="2">
    <source>
        <dbReference type="SAM" id="SignalP"/>
    </source>
</evidence>
<protein>
    <submittedName>
        <fullName evidence="3">Uncharacterized protein</fullName>
    </submittedName>
</protein>
<keyword evidence="1" id="KW-0812">Transmembrane</keyword>
<keyword evidence="4" id="KW-1185">Reference proteome</keyword>
<dbReference type="VEuPathDB" id="PiroplasmaDB:BBBOND_0306390"/>
<reference evidence="4" key="1">
    <citation type="journal article" date="2014" name="Nucleic Acids Res.">
        <title>The evolutionary dynamics of variant antigen genes in Babesia reveal a history of genomic innovation underlying host-parasite interaction.</title>
        <authorList>
            <person name="Jackson A.P."/>
            <person name="Otto T.D."/>
            <person name="Darby A."/>
            <person name="Ramaprasad A."/>
            <person name="Xia D."/>
            <person name="Echaide I.E."/>
            <person name="Farber M."/>
            <person name="Gahlot S."/>
            <person name="Gamble J."/>
            <person name="Gupta D."/>
            <person name="Gupta Y."/>
            <person name="Jackson L."/>
            <person name="Malandrin L."/>
            <person name="Malas T.B."/>
            <person name="Moussa E."/>
            <person name="Nair M."/>
            <person name="Reid A.J."/>
            <person name="Sanders M."/>
            <person name="Sharma J."/>
            <person name="Tracey A."/>
            <person name="Quail M.A."/>
            <person name="Weir W."/>
            <person name="Wastling J.M."/>
            <person name="Hall N."/>
            <person name="Willadsen P."/>
            <person name="Lingelbach K."/>
            <person name="Shiels B."/>
            <person name="Tait A."/>
            <person name="Berriman M."/>
            <person name="Allred D.R."/>
            <person name="Pain A."/>
        </authorList>
    </citation>
    <scope>NUCLEOTIDE SEQUENCE [LARGE SCALE GENOMIC DNA]</scope>
    <source>
        <strain evidence="4">Bond</strain>
    </source>
</reference>
<dbReference type="KEGG" id="bbig:BBBOND_0306390"/>
<dbReference type="Proteomes" id="UP000033188">
    <property type="component" value="Chromosome 3"/>
</dbReference>
<dbReference type="AlphaFoldDB" id="A0A061DE03"/>
<dbReference type="GeneID" id="24565276"/>
<keyword evidence="2" id="KW-0732">Signal</keyword>
<proteinExistence type="predicted"/>
<evidence type="ECO:0000256" key="1">
    <source>
        <dbReference type="SAM" id="Phobius"/>
    </source>
</evidence>